<keyword evidence="2" id="KW-0479">Metal-binding</keyword>
<dbReference type="InterPro" id="IPR036010">
    <property type="entry name" value="2Fe-2S_ferredoxin-like_sf"/>
</dbReference>
<dbReference type="NCBIfam" id="NF006305">
    <property type="entry name" value="PRK08493.1"/>
    <property type="match status" value="1"/>
</dbReference>
<accession>A0A1W1BTJ3</accession>
<dbReference type="Pfam" id="PF13510">
    <property type="entry name" value="Fer2_4"/>
    <property type="match status" value="1"/>
</dbReference>
<dbReference type="Gene3D" id="3.10.20.740">
    <property type="match status" value="1"/>
</dbReference>
<evidence type="ECO:0000259" key="6">
    <source>
        <dbReference type="PROSITE" id="PS51379"/>
    </source>
</evidence>
<keyword evidence="3" id="KW-0408">Iron</keyword>
<dbReference type="Pfam" id="PF12838">
    <property type="entry name" value="Fer4_7"/>
    <property type="match status" value="1"/>
</dbReference>
<evidence type="ECO:0000313" key="8">
    <source>
        <dbReference type="EMBL" id="SFV56826.1"/>
    </source>
</evidence>
<keyword evidence="8" id="KW-0560">Oxidoreductase</keyword>
<dbReference type="SMART" id="SM00929">
    <property type="entry name" value="NADH-G_4Fe-4S_3"/>
    <property type="match status" value="1"/>
</dbReference>
<dbReference type="EC" id="1.6.5.3" evidence="8"/>
<dbReference type="PROSITE" id="PS51085">
    <property type="entry name" value="2FE2S_FER_2"/>
    <property type="match status" value="1"/>
</dbReference>
<dbReference type="PROSITE" id="PS51379">
    <property type="entry name" value="4FE4S_FER_2"/>
    <property type="match status" value="1"/>
</dbReference>
<reference evidence="8" key="1">
    <citation type="submission" date="2016-10" db="EMBL/GenBank/DDBJ databases">
        <authorList>
            <person name="de Groot N.N."/>
        </authorList>
    </citation>
    <scope>NUCLEOTIDE SEQUENCE</scope>
</reference>
<dbReference type="GO" id="GO:0016491">
    <property type="term" value="F:oxidoreductase activity"/>
    <property type="evidence" value="ECO:0007669"/>
    <property type="project" value="UniProtKB-KW"/>
</dbReference>
<dbReference type="PROSITE" id="PS51839">
    <property type="entry name" value="4FE4S_HC3"/>
    <property type="match status" value="1"/>
</dbReference>
<dbReference type="SUPFAM" id="SSF53706">
    <property type="entry name" value="Formate dehydrogenase/DMSO reductase, domains 1-3"/>
    <property type="match status" value="1"/>
</dbReference>
<dbReference type="PROSITE" id="PS00198">
    <property type="entry name" value="4FE4S_FER_1"/>
    <property type="match status" value="1"/>
</dbReference>
<dbReference type="Pfam" id="PF10588">
    <property type="entry name" value="NADH-G_4Fe-4S_3"/>
    <property type="match status" value="1"/>
</dbReference>
<dbReference type="GO" id="GO:0046872">
    <property type="term" value="F:metal ion binding"/>
    <property type="evidence" value="ECO:0007669"/>
    <property type="project" value="UniProtKB-KW"/>
</dbReference>
<dbReference type="PANTHER" id="PTHR24960:SF84">
    <property type="entry name" value="HYDROGENASE SUBUNIT"/>
    <property type="match status" value="1"/>
</dbReference>
<evidence type="ECO:0000256" key="3">
    <source>
        <dbReference type="ARBA" id="ARBA00023004"/>
    </source>
</evidence>
<dbReference type="SUPFAM" id="SSF54862">
    <property type="entry name" value="4Fe-4S ferredoxins"/>
    <property type="match status" value="1"/>
</dbReference>
<keyword evidence="8" id="KW-0830">Ubiquinone</keyword>
<dbReference type="InterPro" id="IPR001041">
    <property type="entry name" value="2Fe-2S_ferredoxin-type"/>
</dbReference>
<sequence length="826" mass="91626">MGEVKTVENMVSITIDGMEYQAKEGEFILNAARANDVFIPAICYLTRCSPTLACRICLVEADGKQVYSCNAKVKEGMSVTTDTPNILEERRAIMEVYDVNHPLQCGVCDKSGECELQNYTLEMGVDSQSYMIPDTKRETTNWSSVLHYDAGLCIVCERCTTVCKDMVGDAAITTTKRGGAVLAKEYKTSMPKDAYSMWNKLQKSVIAPSNGTGETNCSDCGECIAVCPVGALSSRDFVYSSNAWDLKRVPAVAAHSSDGSQIYYEVKPTSIENREEKIFRITNEWSYVSLDGSARFAYDFQNTTATKDEEAFNKAIEAFKKADTIRFNSMITNEEALMLQTLKEKMGVKLFNPEVKAFQTFLNHYQKASGNALWTNDTDTMMKSTDFVISIGSALRNDSPALKYAFNNIQKMNKGAGLYFHPVGDTLIPTFGKTVMAFEHKVGLEEAGLYLVLDLFADKSKLSDEVKDYIESFKRTETETIKEKKITTVKEMILDEATGEEKEVSKKVTNMVEKEITVLRNGLVEILGGNAKTFEAIFEKMMKKKTSFAMMLGEDLYYHEKAENIAKLVALIEATSDISIVMTPPKSNALGVALICDLDDAQEGYTVGYNENADFTLSALGTGDLDIPAMNQQEGTLCNITKRVLPTNAAVAYAGYELNDLMKVLIDAPTLTIDWTKYLPTDKGFEAVEFDSLPNAFTNDGKDNRGYRLANAFVEVAMAEVEQFDEDAVLEGEIAYRCNPARQFNDFTDKSHEIFEAFGVYASVKKAESLGEKVEVIFENGSITLDVIADAKITGNIVKVADFRAKEGVYDLFDGSRYATVTLRKV</sequence>
<name>A0A1W1BTJ3_9ZZZZ</name>
<evidence type="ECO:0000256" key="1">
    <source>
        <dbReference type="ARBA" id="ARBA00022485"/>
    </source>
</evidence>
<dbReference type="EMBL" id="FPHM01000038">
    <property type="protein sequence ID" value="SFV56826.1"/>
    <property type="molecule type" value="Genomic_DNA"/>
</dbReference>
<dbReference type="SUPFAM" id="SSF54292">
    <property type="entry name" value="2Fe-2S ferredoxin-like"/>
    <property type="match status" value="1"/>
</dbReference>
<dbReference type="InterPro" id="IPR017900">
    <property type="entry name" value="4Fe4S_Fe_S_CS"/>
</dbReference>
<organism evidence="8">
    <name type="scientific">hydrothermal vent metagenome</name>
    <dbReference type="NCBI Taxonomy" id="652676"/>
    <lineage>
        <taxon>unclassified sequences</taxon>
        <taxon>metagenomes</taxon>
        <taxon>ecological metagenomes</taxon>
    </lineage>
</organism>
<dbReference type="InterPro" id="IPR019574">
    <property type="entry name" value="NADH_UbQ_OxRdtase_Gsu_4Fe4S-bd"/>
</dbReference>
<dbReference type="PANTHER" id="PTHR24960">
    <property type="entry name" value="PHOTOSYSTEM I IRON-SULFUR CENTER-RELATED"/>
    <property type="match status" value="1"/>
</dbReference>
<keyword evidence="1" id="KW-0004">4Fe-4S</keyword>
<dbReference type="GO" id="GO:0051539">
    <property type="term" value="F:4 iron, 4 sulfur cluster binding"/>
    <property type="evidence" value="ECO:0007669"/>
    <property type="project" value="UniProtKB-KW"/>
</dbReference>
<evidence type="ECO:0000256" key="2">
    <source>
        <dbReference type="ARBA" id="ARBA00022723"/>
    </source>
</evidence>
<keyword evidence="4" id="KW-0411">Iron-sulfur</keyword>
<feature type="domain" description="4Fe-4S His(Cys)3-ligated-type" evidence="7">
    <location>
        <begin position="85"/>
        <end position="124"/>
    </location>
</feature>
<dbReference type="AlphaFoldDB" id="A0A1W1BTJ3"/>
<evidence type="ECO:0000259" key="7">
    <source>
        <dbReference type="PROSITE" id="PS51839"/>
    </source>
</evidence>
<dbReference type="Gene3D" id="3.30.70.20">
    <property type="match status" value="1"/>
</dbReference>
<evidence type="ECO:0000259" key="5">
    <source>
        <dbReference type="PROSITE" id="PS51085"/>
    </source>
</evidence>
<evidence type="ECO:0000256" key="4">
    <source>
        <dbReference type="ARBA" id="ARBA00023014"/>
    </source>
</evidence>
<gene>
    <name evidence="8" type="ORF">MNB_SV-13-1581</name>
</gene>
<protein>
    <submittedName>
        <fullName evidence="8">NADH-ubiquinone oxidoreductase chain G</fullName>
        <ecNumber evidence="8">1.6.5.3</ecNumber>
    </submittedName>
</protein>
<dbReference type="FunFam" id="3.10.20.740:FF:000003">
    <property type="entry name" value="Formate dehydrogenase subunit alpha"/>
    <property type="match status" value="1"/>
</dbReference>
<dbReference type="InterPro" id="IPR050157">
    <property type="entry name" value="PSI_iron-sulfur_center"/>
</dbReference>
<proteinExistence type="predicted"/>
<dbReference type="InterPro" id="IPR017896">
    <property type="entry name" value="4Fe4S_Fe-S-bd"/>
</dbReference>
<feature type="domain" description="4Fe-4S ferredoxin-type" evidence="6">
    <location>
        <begin position="208"/>
        <end position="237"/>
    </location>
</feature>
<feature type="domain" description="2Fe-2S ferredoxin-type" evidence="5">
    <location>
        <begin position="9"/>
        <end position="85"/>
    </location>
</feature>